<gene>
    <name evidence="1" type="ORF">Slati_1307900</name>
</gene>
<evidence type="ECO:0000313" key="1">
    <source>
        <dbReference type="EMBL" id="KAL0453298.1"/>
    </source>
</evidence>
<comment type="caution">
    <text evidence="1">The sequence shown here is derived from an EMBL/GenBank/DDBJ whole genome shotgun (WGS) entry which is preliminary data.</text>
</comment>
<organism evidence="1">
    <name type="scientific">Sesamum latifolium</name>
    <dbReference type="NCBI Taxonomy" id="2727402"/>
    <lineage>
        <taxon>Eukaryota</taxon>
        <taxon>Viridiplantae</taxon>
        <taxon>Streptophyta</taxon>
        <taxon>Embryophyta</taxon>
        <taxon>Tracheophyta</taxon>
        <taxon>Spermatophyta</taxon>
        <taxon>Magnoliopsida</taxon>
        <taxon>eudicotyledons</taxon>
        <taxon>Gunneridae</taxon>
        <taxon>Pentapetalae</taxon>
        <taxon>asterids</taxon>
        <taxon>lamiids</taxon>
        <taxon>Lamiales</taxon>
        <taxon>Pedaliaceae</taxon>
        <taxon>Sesamum</taxon>
    </lineage>
</organism>
<accession>A0AAW2XH62</accession>
<proteinExistence type="predicted"/>
<dbReference type="AlphaFoldDB" id="A0AAW2XH62"/>
<protein>
    <submittedName>
        <fullName evidence="1">Uncharacterized protein</fullName>
    </submittedName>
</protein>
<reference evidence="1" key="1">
    <citation type="submission" date="2020-06" db="EMBL/GenBank/DDBJ databases">
        <authorList>
            <person name="Li T."/>
            <person name="Hu X."/>
            <person name="Zhang T."/>
            <person name="Song X."/>
            <person name="Zhang H."/>
            <person name="Dai N."/>
            <person name="Sheng W."/>
            <person name="Hou X."/>
            <person name="Wei L."/>
        </authorList>
    </citation>
    <scope>NUCLEOTIDE SEQUENCE</scope>
    <source>
        <strain evidence="1">KEN1</strain>
        <tissue evidence="1">Leaf</tissue>
    </source>
</reference>
<dbReference type="EMBL" id="JACGWN010000004">
    <property type="protein sequence ID" value="KAL0453298.1"/>
    <property type="molecule type" value="Genomic_DNA"/>
</dbReference>
<name>A0AAW2XH62_9LAMI</name>
<reference evidence="1" key="2">
    <citation type="journal article" date="2024" name="Plant">
        <title>Genomic evolution and insights into agronomic trait innovations of Sesamum species.</title>
        <authorList>
            <person name="Miao H."/>
            <person name="Wang L."/>
            <person name="Qu L."/>
            <person name="Liu H."/>
            <person name="Sun Y."/>
            <person name="Le M."/>
            <person name="Wang Q."/>
            <person name="Wei S."/>
            <person name="Zheng Y."/>
            <person name="Lin W."/>
            <person name="Duan Y."/>
            <person name="Cao H."/>
            <person name="Xiong S."/>
            <person name="Wang X."/>
            <person name="Wei L."/>
            <person name="Li C."/>
            <person name="Ma Q."/>
            <person name="Ju M."/>
            <person name="Zhao R."/>
            <person name="Li G."/>
            <person name="Mu C."/>
            <person name="Tian Q."/>
            <person name="Mei H."/>
            <person name="Zhang T."/>
            <person name="Gao T."/>
            <person name="Zhang H."/>
        </authorList>
    </citation>
    <scope>NUCLEOTIDE SEQUENCE</scope>
    <source>
        <strain evidence="1">KEN1</strain>
    </source>
</reference>
<sequence length="74" mass="8775">MSKSNLLGYEGLRQLEGPELVQETVDKIQTVKQCLKQHRIDRRVMLINIAGRWNMRWGKKFFWGVTMEGNLEIR</sequence>